<keyword evidence="8" id="KW-1185">Reference proteome</keyword>
<dbReference type="PROSITE" id="PS00763">
    <property type="entry name" value="GLUTATHIONE_PEROXID_2"/>
    <property type="match status" value="1"/>
</dbReference>
<dbReference type="PRINTS" id="PR01011">
    <property type="entry name" value="GLUTPROXDASE"/>
</dbReference>
<evidence type="ECO:0000256" key="5">
    <source>
        <dbReference type="RuleBase" id="RU000499"/>
    </source>
</evidence>
<evidence type="ECO:0000256" key="4">
    <source>
        <dbReference type="PIRSR" id="PIRSR000303-1"/>
    </source>
</evidence>
<accession>A0A6H9WS40</accession>
<dbReference type="Pfam" id="PF00255">
    <property type="entry name" value="GSHPx"/>
    <property type="match status" value="1"/>
</dbReference>
<reference evidence="7 8" key="1">
    <citation type="submission" date="2019-09" db="EMBL/GenBank/DDBJ databases">
        <title>Phylogeny of genus Pseudoclavibacter and closely related genus.</title>
        <authorList>
            <person name="Li Y."/>
        </authorList>
    </citation>
    <scope>NUCLEOTIDE SEQUENCE [LARGE SCALE GENOMIC DNA]</scope>
    <source>
        <strain evidence="7 8">EGI 60007</strain>
    </source>
</reference>
<dbReference type="InterPro" id="IPR029760">
    <property type="entry name" value="GPX_CS"/>
</dbReference>
<gene>
    <name evidence="7" type="ORF">F8O04_05795</name>
</gene>
<feature type="active site" evidence="4">
    <location>
        <position position="36"/>
    </location>
</feature>
<evidence type="ECO:0000256" key="1">
    <source>
        <dbReference type="ARBA" id="ARBA00006926"/>
    </source>
</evidence>
<keyword evidence="3 5" id="KW-0560">Oxidoreductase</keyword>
<dbReference type="FunFam" id="3.40.30.10:FF:000010">
    <property type="entry name" value="Glutathione peroxidase"/>
    <property type="match status" value="1"/>
</dbReference>
<evidence type="ECO:0000313" key="8">
    <source>
        <dbReference type="Proteomes" id="UP000431744"/>
    </source>
</evidence>
<dbReference type="PANTHER" id="PTHR11592:SF78">
    <property type="entry name" value="GLUTATHIONE PEROXIDASE"/>
    <property type="match status" value="1"/>
</dbReference>
<name>A0A6H9WS40_9MICO</name>
<dbReference type="PROSITE" id="PS51355">
    <property type="entry name" value="GLUTATHIONE_PEROXID_3"/>
    <property type="match status" value="1"/>
</dbReference>
<evidence type="ECO:0000256" key="3">
    <source>
        <dbReference type="ARBA" id="ARBA00023002"/>
    </source>
</evidence>
<dbReference type="OrthoDB" id="9785502at2"/>
<dbReference type="CDD" id="cd00340">
    <property type="entry name" value="GSH_Peroxidase"/>
    <property type="match status" value="1"/>
</dbReference>
<dbReference type="PROSITE" id="PS00460">
    <property type="entry name" value="GLUTATHIONE_PEROXID_1"/>
    <property type="match status" value="1"/>
</dbReference>
<dbReference type="GO" id="GO:0004601">
    <property type="term" value="F:peroxidase activity"/>
    <property type="evidence" value="ECO:0007669"/>
    <property type="project" value="UniProtKB-KW"/>
</dbReference>
<protein>
    <recommendedName>
        <fullName evidence="5">Glutathione peroxidase</fullName>
    </recommendedName>
</protein>
<dbReference type="PROSITE" id="PS51352">
    <property type="entry name" value="THIOREDOXIN_2"/>
    <property type="match status" value="1"/>
</dbReference>
<dbReference type="GO" id="GO:0034599">
    <property type="term" value="P:cellular response to oxidative stress"/>
    <property type="evidence" value="ECO:0007669"/>
    <property type="project" value="TreeGrafter"/>
</dbReference>
<evidence type="ECO:0000259" key="6">
    <source>
        <dbReference type="PROSITE" id="PS51352"/>
    </source>
</evidence>
<dbReference type="AlphaFoldDB" id="A0A6H9WS40"/>
<dbReference type="Proteomes" id="UP000431744">
    <property type="component" value="Unassembled WGS sequence"/>
</dbReference>
<evidence type="ECO:0000256" key="2">
    <source>
        <dbReference type="ARBA" id="ARBA00022559"/>
    </source>
</evidence>
<dbReference type="InterPro" id="IPR029759">
    <property type="entry name" value="GPX_AS"/>
</dbReference>
<evidence type="ECO:0000313" key="7">
    <source>
        <dbReference type="EMBL" id="KAB1649747.1"/>
    </source>
</evidence>
<organism evidence="7 8">
    <name type="scientific">Pseudoclavibacter endophyticus</name>
    <dbReference type="NCBI Taxonomy" id="1778590"/>
    <lineage>
        <taxon>Bacteria</taxon>
        <taxon>Bacillati</taxon>
        <taxon>Actinomycetota</taxon>
        <taxon>Actinomycetes</taxon>
        <taxon>Micrococcales</taxon>
        <taxon>Microbacteriaceae</taxon>
        <taxon>Pseudoclavibacter</taxon>
    </lineage>
</organism>
<comment type="caution">
    <text evidence="7">The sequence shown here is derived from an EMBL/GenBank/DDBJ whole genome shotgun (WGS) entry which is preliminary data.</text>
</comment>
<dbReference type="PANTHER" id="PTHR11592">
    <property type="entry name" value="GLUTATHIONE PEROXIDASE"/>
    <property type="match status" value="1"/>
</dbReference>
<dbReference type="InterPro" id="IPR036249">
    <property type="entry name" value="Thioredoxin-like_sf"/>
</dbReference>
<comment type="similarity">
    <text evidence="1 5">Belongs to the glutathione peroxidase family.</text>
</comment>
<dbReference type="EMBL" id="WBJY01000001">
    <property type="protein sequence ID" value="KAB1649747.1"/>
    <property type="molecule type" value="Genomic_DNA"/>
</dbReference>
<keyword evidence="2 5" id="KW-0575">Peroxidase</keyword>
<dbReference type="InterPro" id="IPR013766">
    <property type="entry name" value="Thioredoxin_domain"/>
</dbReference>
<proteinExistence type="inferred from homology"/>
<dbReference type="Gene3D" id="3.40.30.10">
    <property type="entry name" value="Glutaredoxin"/>
    <property type="match status" value="1"/>
</dbReference>
<dbReference type="PIRSF" id="PIRSF000303">
    <property type="entry name" value="Glutathion_perox"/>
    <property type="match status" value="1"/>
</dbReference>
<dbReference type="InterPro" id="IPR000889">
    <property type="entry name" value="Glutathione_peroxidase"/>
</dbReference>
<dbReference type="RefSeq" id="WP_158028332.1">
    <property type="nucleotide sequence ID" value="NZ_BMHG01000001.1"/>
</dbReference>
<dbReference type="SUPFAM" id="SSF52833">
    <property type="entry name" value="Thioredoxin-like"/>
    <property type="match status" value="1"/>
</dbReference>
<feature type="domain" description="Thioredoxin" evidence="6">
    <location>
        <begin position="1"/>
        <end position="158"/>
    </location>
</feature>
<sequence>MSTIHDFQAASLDGTPVDLGDYRGKVLLIVNTASKCGFAPQFAGLDELHRKYCDRGFAVLGFPSNQFRQEPGTSEQIGELCSTRFNVSFPMFAKVDVNGADSHPVWAWLKHERKGVLSSAIKWNFTKFLVGRDGHVIHRYPPNAEPETLRHDIEKALKAPSESAAA</sequence>